<protein>
    <submittedName>
        <fullName evidence="2">Uncharacterized protein</fullName>
    </submittedName>
</protein>
<feature type="transmembrane region" description="Helical" evidence="1">
    <location>
        <begin position="68"/>
        <end position="87"/>
    </location>
</feature>
<name>A0A1H5SBU6_9FLAO</name>
<keyword evidence="3" id="KW-1185">Reference proteome</keyword>
<proteinExistence type="predicted"/>
<keyword evidence="1" id="KW-0812">Transmembrane</keyword>
<accession>A0A1H5SBU6</accession>
<evidence type="ECO:0000256" key="1">
    <source>
        <dbReference type="SAM" id="Phobius"/>
    </source>
</evidence>
<reference evidence="3" key="1">
    <citation type="submission" date="2016-10" db="EMBL/GenBank/DDBJ databases">
        <authorList>
            <person name="Varghese N."/>
            <person name="Submissions S."/>
        </authorList>
    </citation>
    <scope>NUCLEOTIDE SEQUENCE [LARGE SCALE GENOMIC DNA]</scope>
    <source>
        <strain evidence="3">DSM 21580</strain>
    </source>
</reference>
<sequence length="88" mass="10673">MKKVLVFWYFYYPILIPSIIFSIIIAGLTGFNLQNFSRSFFLLVPLFHFIIYEILYKNEYHFYNNFGFSRVNLWVLTCTPPTLLFYFS</sequence>
<feature type="transmembrane region" description="Helical" evidence="1">
    <location>
        <begin position="40"/>
        <end position="56"/>
    </location>
</feature>
<dbReference type="AlphaFoldDB" id="A0A1H5SBU6"/>
<dbReference type="Proteomes" id="UP000236738">
    <property type="component" value="Unassembled WGS sequence"/>
</dbReference>
<keyword evidence="1" id="KW-0472">Membrane</keyword>
<dbReference type="EMBL" id="FNUS01000001">
    <property type="protein sequence ID" value="SEF47890.1"/>
    <property type="molecule type" value="Genomic_DNA"/>
</dbReference>
<gene>
    <name evidence="2" type="ORF">SAMN05421847_0096</name>
</gene>
<keyword evidence="1" id="KW-1133">Transmembrane helix</keyword>
<organism evidence="2 3">
    <name type="scientific">Halpernia humi</name>
    <dbReference type="NCBI Taxonomy" id="493375"/>
    <lineage>
        <taxon>Bacteria</taxon>
        <taxon>Pseudomonadati</taxon>
        <taxon>Bacteroidota</taxon>
        <taxon>Flavobacteriia</taxon>
        <taxon>Flavobacteriales</taxon>
        <taxon>Weeksellaceae</taxon>
        <taxon>Chryseobacterium group</taxon>
        <taxon>Halpernia</taxon>
    </lineage>
</organism>
<evidence type="ECO:0000313" key="2">
    <source>
        <dbReference type="EMBL" id="SEF47890.1"/>
    </source>
</evidence>
<feature type="transmembrane region" description="Helical" evidence="1">
    <location>
        <begin position="6"/>
        <end position="28"/>
    </location>
</feature>
<evidence type="ECO:0000313" key="3">
    <source>
        <dbReference type="Proteomes" id="UP000236738"/>
    </source>
</evidence>